<protein>
    <submittedName>
        <fullName evidence="2">SurA N-terminal domain-containing protein</fullName>
    </submittedName>
</protein>
<dbReference type="AlphaFoldDB" id="A0A1H0RZ12"/>
<dbReference type="PROSITE" id="PS51257">
    <property type="entry name" value="PROKAR_LIPOPROTEIN"/>
    <property type="match status" value="1"/>
</dbReference>
<evidence type="ECO:0000313" key="3">
    <source>
        <dbReference type="Proteomes" id="UP000199651"/>
    </source>
</evidence>
<dbReference type="InterPro" id="IPR027304">
    <property type="entry name" value="Trigger_fact/SurA_dom_sf"/>
</dbReference>
<reference evidence="3" key="1">
    <citation type="submission" date="2016-10" db="EMBL/GenBank/DDBJ databases">
        <authorList>
            <person name="Varghese N."/>
            <person name="Submissions S."/>
        </authorList>
    </citation>
    <scope>NUCLEOTIDE SEQUENCE [LARGE SCALE GENOMIC DNA]</scope>
    <source>
        <strain evidence="3">IBRC-M 10655</strain>
    </source>
</reference>
<keyword evidence="1" id="KW-0732">Signal</keyword>
<dbReference type="Proteomes" id="UP000199651">
    <property type="component" value="Unassembled WGS sequence"/>
</dbReference>
<dbReference type="RefSeq" id="WP_091378726.1">
    <property type="nucleotide sequence ID" value="NZ_FNDV01000005.1"/>
</dbReference>
<dbReference type="EMBL" id="FNJB01000008">
    <property type="protein sequence ID" value="SDP34720.1"/>
    <property type="molecule type" value="Genomic_DNA"/>
</dbReference>
<proteinExistence type="predicted"/>
<dbReference type="SUPFAM" id="SSF109998">
    <property type="entry name" value="Triger factor/SurA peptide-binding domain-like"/>
    <property type="match status" value="1"/>
</dbReference>
<name>A0A1H0RZ12_9PSEU</name>
<gene>
    <name evidence="2" type="ORF">SAMN05192558_108192</name>
</gene>
<keyword evidence="3" id="KW-1185">Reference proteome</keyword>
<dbReference type="STRING" id="504798.SAMN05421871_105203"/>
<feature type="signal peptide" evidence="1">
    <location>
        <begin position="1"/>
        <end position="34"/>
    </location>
</feature>
<sequence>MTTVIRRRRPLVVLLAVFGLLLSACSTGPGQANAAAIVNGKTIGVDRVQELVDKARQAEPAVQQLADQRKLDLLSRAVLRQLVLHELIAAHTAKESVAINEATVTELAGQLTGSFQPLPTDGSASPEQIVDQAVNRAFEPTEIARDYLALAEIGRKRAPGLSVTFDFTLVAPGGPDDKPGSLREKAIAKANQLAVSLDEAGKIIEADMAGGLQAARGETITPALAPDIAGSVLFGAPLNSVIAFQPNPENAGWVVAVIRKRETDAPPAPDAKPADARLATTLGPRMLQDTAQQIGIEISPRYGVWDLAGMEIAPSEGETKGVVIPIKNTNP</sequence>
<accession>A0A1H0RZ12</accession>
<dbReference type="Pfam" id="PF13623">
    <property type="entry name" value="SurA_N_2"/>
    <property type="match status" value="1"/>
</dbReference>
<evidence type="ECO:0000313" key="2">
    <source>
        <dbReference type="EMBL" id="SDP34720.1"/>
    </source>
</evidence>
<evidence type="ECO:0000256" key="1">
    <source>
        <dbReference type="SAM" id="SignalP"/>
    </source>
</evidence>
<organism evidence="2 3">
    <name type="scientific">Actinokineospora alba</name>
    <dbReference type="NCBI Taxonomy" id="504798"/>
    <lineage>
        <taxon>Bacteria</taxon>
        <taxon>Bacillati</taxon>
        <taxon>Actinomycetota</taxon>
        <taxon>Actinomycetes</taxon>
        <taxon>Pseudonocardiales</taxon>
        <taxon>Pseudonocardiaceae</taxon>
        <taxon>Actinokineospora</taxon>
    </lineage>
</organism>
<feature type="chain" id="PRO_5011507267" evidence="1">
    <location>
        <begin position="35"/>
        <end position="331"/>
    </location>
</feature>